<dbReference type="InterPro" id="IPR027417">
    <property type="entry name" value="P-loop_NTPase"/>
</dbReference>
<dbReference type="PANTHER" id="PTHR42684:SF3">
    <property type="entry name" value="ADENOSYLMETHIONINE-8-AMINO-7-OXONONANOATE AMINOTRANSFERASE"/>
    <property type="match status" value="1"/>
</dbReference>
<protein>
    <submittedName>
        <fullName evidence="5">Pyridoxal phosphate-dependent transferase</fullName>
    </submittedName>
</protein>
<dbReference type="RefSeq" id="XP_504233.2">
    <property type="nucleotide sequence ID" value="XM_504233.2"/>
</dbReference>
<sequence length="780" mass="86088">MKIGGLWKKFPVHYVFGANTDVGKTIFSTALLRHLANENSLYIKPISTGDLNEADDGHVNRYVSQINSHCLSQLSTPCSPHLALQLESKVRDTTEEPHVNDQVVLSKLNDTLHSHISKVRTGYGLIETAGGVLSPTLNGSLQADLYRSMRFPAILVGDARLGGLSATISSLESLKSRGFDVDAIAMFTSPDDPYKNAEYLPQYLKGVLGETKVISIPSSLPPPRGLDTDIRDELEMMDNYYFRLTDSGAFGEIQEIIDTNHAERVSTLDSIPERALSSVWYPFSQHREITRDTITTIDSAYGDFFATAKPNEESMLRPSFDGSASWWTQSLGHGDHQLAQTAAYAAGRYGHVIFANTAHEPAVKLAETILDYSQNPRLSKCFYTDNGSTGTEVAVKMALNAYIKRKKSESSKPREIGILGLKGSYHGDTIGCLDMSEPSIYNEKVPWYTGRGHWLDYPTVAMRDGKWTVSVPESLKSELGCCEQSFDSLTDVFAIRNNKKYREYIEKEVKRLLDSGREFGAVMMEPVILGAGGMNLVDPEFQRALVDVARNSDIFKETHVDSDTTWSGLPVIYDEVFTGLYRLGTFTAAQLLQVFPDISVHAKILTGGILPMSVTLASESIYDSFLSDSKADALLHGHSYTAHPIGCSVAINTLGRLKTMEQDSEGPWAPFKQDWKSSKVTETWSCWSEDLLNHVSASEKISGAFAIGSVLAITFKDESGGGYASTASVELQKYLAKGQGADDWNVHARVLGNVLYLMASQSSKPQELEAIQQRVRTYFQ</sequence>
<dbReference type="InterPro" id="IPR005814">
    <property type="entry name" value="Aminotrans_3"/>
</dbReference>
<reference evidence="5 7" key="2">
    <citation type="submission" date="2018-07" db="EMBL/GenBank/DDBJ databases">
        <title>Draft Genome Assemblies for Five Robust Yarrowia lipolytica Strains Exhibiting High Lipid Production and Pentose Sugar Utilization and Sugar Alcohol Secretion from Undetoxified Lignocellulosic Biomass Hydrolysates.</title>
        <authorList>
            <consortium name="DOE Joint Genome Institute"/>
            <person name="Walker C."/>
            <person name="Ryu S."/>
            <person name="Na H."/>
            <person name="Zane M."/>
            <person name="LaButti K."/>
            <person name="Lipzen A."/>
            <person name="Haridas S."/>
            <person name="Barry K."/>
            <person name="Grigoriev I.V."/>
            <person name="Quarterman J."/>
            <person name="Slininger P."/>
            <person name="Dien B."/>
            <person name="Trinh C.T."/>
        </authorList>
    </citation>
    <scope>NUCLEOTIDE SEQUENCE [LARGE SCALE GENOMIC DNA]</scope>
    <source>
        <strain evidence="5 7">YB392</strain>
    </source>
</reference>
<dbReference type="EMBL" id="CP017557">
    <property type="protein sequence ID" value="AOW05756.1"/>
    <property type="molecule type" value="Genomic_DNA"/>
</dbReference>
<gene>
    <name evidence="5" type="ORF">B0I71DRAFT_127800</name>
    <name evidence="4" type="ORF">YALI1_E25585g</name>
</gene>
<dbReference type="HAMAP" id="MF_00336">
    <property type="entry name" value="BioD"/>
    <property type="match status" value="1"/>
</dbReference>
<dbReference type="SUPFAM" id="SSF53383">
    <property type="entry name" value="PLP-dependent transferases"/>
    <property type="match status" value="1"/>
</dbReference>
<accession>A0A1D8NJE8</accession>
<dbReference type="VEuPathDB" id="FungiDB:YALI0_E21549g"/>
<dbReference type="GO" id="GO:0004015">
    <property type="term" value="F:adenosylmethionine-8-amino-7-oxononanoate transaminase activity"/>
    <property type="evidence" value="ECO:0007669"/>
    <property type="project" value="TreeGrafter"/>
</dbReference>
<dbReference type="Proteomes" id="UP000256601">
    <property type="component" value="Unassembled WGS sequence"/>
</dbReference>
<dbReference type="InterPro" id="IPR004472">
    <property type="entry name" value="DTB_synth_BioD"/>
</dbReference>
<dbReference type="KEGG" id="yli:2911900"/>
<dbReference type="EMBL" id="KZ858954">
    <property type="protein sequence ID" value="RDW28236.1"/>
    <property type="molecule type" value="Genomic_DNA"/>
</dbReference>
<evidence type="ECO:0000256" key="2">
    <source>
        <dbReference type="ARBA" id="ARBA00022576"/>
    </source>
</evidence>
<dbReference type="GO" id="GO:0005524">
    <property type="term" value="F:ATP binding"/>
    <property type="evidence" value="ECO:0007669"/>
    <property type="project" value="InterPro"/>
</dbReference>
<dbReference type="GO" id="GO:0030170">
    <property type="term" value="F:pyridoxal phosphate binding"/>
    <property type="evidence" value="ECO:0007669"/>
    <property type="project" value="InterPro"/>
</dbReference>
<dbReference type="GO" id="GO:0004141">
    <property type="term" value="F:dethiobiotin synthase activity"/>
    <property type="evidence" value="ECO:0007669"/>
    <property type="project" value="InterPro"/>
</dbReference>
<dbReference type="InterPro" id="IPR015424">
    <property type="entry name" value="PyrdxlP-dep_Trfase"/>
</dbReference>
<evidence type="ECO:0000313" key="7">
    <source>
        <dbReference type="Proteomes" id="UP000256601"/>
    </source>
</evidence>
<dbReference type="InterPro" id="IPR049704">
    <property type="entry name" value="Aminotrans_3_PPA_site"/>
</dbReference>
<evidence type="ECO:0000313" key="5">
    <source>
        <dbReference type="EMBL" id="RDW28236.1"/>
    </source>
</evidence>
<proteinExistence type="inferred from homology"/>
<name>A0A1D8NJE8_YARLL</name>
<dbReference type="Gene3D" id="3.40.640.10">
    <property type="entry name" value="Type I PLP-dependent aspartate aminotransferase-like (Major domain)"/>
    <property type="match status" value="1"/>
</dbReference>
<dbReference type="GO" id="GO:0009102">
    <property type="term" value="P:biotin biosynthetic process"/>
    <property type="evidence" value="ECO:0007669"/>
    <property type="project" value="UniProtKB-UniPathway"/>
</dbReference>
<organism evidence="4 6">
    <name type="scientific">Yarrowia lipolytica</name>
    <name type="common">Candida lipolytica</name>
    <dbReference type="NCBI Taxonomy" id="4952"/>
    <lineage>
        <taxon>Eukaryota</taxon>
        <taxon>Fungi</taxon>
        <taxon>Dikarya</taxon>
        <taxon>Ascomycota</taxon>
        <taxon>Saccharomycotina</taxon>
        <taxon>Dipodascomycetes</taxon>
        <taxon>Dipodascales</taxon>
        <taxon>Dipodascales incertae sedis</taxon>
        <taxon>Yarrowia</taxon>
    </lineage>
</organism>
<evidence type="ECO:0000256" key="1">
    <source>
        <dbReference type="ARBA" id="ARBA00004173"/>
    </source>
</evidence>
<dbReference type="VEuPathDB" id="FungiDB:YALI1_E25585g"/>
<evidence type="ECO:0000256" key="3">
    <source>
        <dbReference type="ARBA" id="ARBA00022679"/>
    </source>
</evidence>
<dbReference type="GO" id="GO:0005739">
    <property type="term" value="C:mitochondrion"/>
    <property type="evidence" value="ECO:0007669"/>
    <property type="project" value="UniProtKB-SubCell"/>
</dbReference>
<dbReference type="OrthoDB" id="425114at2759"/>
<dbReference type="PROSITE" id="PS00600">
    <property type="entry name" value="AA_TRANSFER_CLASS_3"/>
    <property type="match status" value="1"/>
</dbReference>
<dbReference type="CDD" id="cd03109">
    <property type="entry name" value="DTBS"/>
    <property type="match status" value="1"/>
</dbReference>
<dbReference type="eggNOG" id="KOG1401">
    <property type="taxonomic scope" value="Eukaryota"/>
</dbReference>
<keyword evidence="2" id="KW-0032">Aminotransferase</keyword>
<evidence type="ECO:0000313" key="6">
    <source>
        <dbReference type="Proteomes" id="UP000182444"/>
    </source>
</evidence>
<dbReference type="PANTHER" id="PTHR42684">
    <property type="entry name" value="ADENOSYLMETHIONINE-8-AMINO-7-OXONONANOATE AMINOTRANSFERASE"/>
    <property type="match status" value="1"/>
</dbReference>
<evidence type="ECO:0000313" key="4">
    <source>
        <dbReference type="EMBL" id="AOW05756.1"/>
    </source>
</evidence>
<dbReference type="AlphaFoldDB" id="A0A1D8NJE8"/>
<comment type="subcellular location">
    <subcellularLocation>
        <location evidence="1">Mitochondrion</location>
    </subcellularLocation>
</comment>
<dbReference type="OMA" id="KGWASRA"/>
<dbReference type="UniPathway" id="UPA00078"/>
<dbReference type="Gene3D" id="3.40.50.300">
    <property type="entry name" value="P-loop containing nucleotide triphosphate hydrolases"/>
    <property type="match status" value="1"/>
</dbReference>
<keyword evidence="3 5" id="KW-0808">Transferase</keyword>
<reference evidence="4 6" key="1">
    <citation type="journal article" date="2016" name="PLoS ONE">
        <title>Sequence Assembly of Yarrowia lipolytica Strain W29/CLIB89 Shows Transposable Element Diversity.</title>
        <authorList>
            <person name="Magnan C."/>
            <person name="Yu J."/>
            <person name="Chang I."/>
            <person name="Jahn E."/>
            <person name="Kanomata Y."/>
            <person name="Wu J."/>
            <person name="Zeller M."/>
            <person name="Oakes M."/>
            <person name="Baldi P."/>
            <person name="Sandmeyer S."/>
        </authorList>
    </citation>
    <scope>NUCLEOTIDE SEQUENCE [LARGE SCALE GENOMIC DNA]</scope>
    <source>
        <strain evidence="4">CLIB89</strain>
        <strain evidence="6">CLIB89(W29)</strain>
    </source>
</reference>
<dbReference type="GeneID" id="2911900"/>
<dbReference type="Proteomes" id="UP000182444">
    <property type="component" value="Chromosome 1E"/>
</dbReference>
<dbReference type="InterPro" id="IPR015421">
    <property type="entry name" value="PyrdxlP-dep_Trfase_major"/>
</dbReference>
<dbReference type="Pfam" id="PF13500">
    <property type="entry name" value="AAA_26"/>
    <property type="match status" value="1"/>
</dbReference>
<dbReference type="Pfam" id="PF00202">
    <property type="entry name" value="Aminotran_3"/>
    <property type="match status" value="1"/>
</dbReference>
<dbReference type="SUPFAM" id="SSF52540">
    <property type="entry name" value="P-loop containing nucleoside triphosphate hydrolases"/>
    <property type="match status" value="1"/>
</dbReference>
<dbReference type="GO" id="GO:0000287">
    <property type="term" value="F:magnesium ion binding"/>
    <property type="evidence" value="ECO:0007669"/>
    <property type="project" value="InterPro"/>
</dbReference>